<dbReference type="Gene3D" id="3.30.1340.30">
    <property type="match status" value="1"/>
</dbReference>
<sequence>MPIVAFTREYGSGATAIAMKAAQGLGYEYIRDQITKEAAETYGVAEDELIAVVESKRGFWDSLAEETQVEFALLASEVYRLAEQDNVVIMGRWATLLLRSIRHCIRVRVCAPMETRIPRVMARRSLDRDEAAKLIRKADEGASSRIRQFFDVQWGDPLLYDLVVNSERVPPDLAVQQILELARHPEFQPTEDSRAKLRDRSLEARIRAAFKADRETMRLDLIIVCESGNVALKGLVFSGGAKEAAEKIAKSVDGIRSLDNQIRVYRE</sequence>
<dbReference type="GO" id="GO:0016301">
    <property type="term" value="F:kinase activity"/>
    <property type="evidence" value="ECO:0007669"/>
    <property type="project" value="UniProtKB-KW"/>
</dbReference>
<gene>
    <name evidence="2" type="ORF">HYY65_02270</name>
</gene>
<keyword evidence="2" id="KW-0808">Transferase</keyword>
<dbReference type="Proteomes" id="UP000741360">
    <property type="component" value="Unassembled WGS sequence"/>
</dbReference>
<evidence type="ECO:0000313" key="2">
    <source>
        <dbReference type="EMBL" id="MBI3013898.1"/>
    </source>
</evidence>
<dbReference type="InterPro" id="IPR007055">
    <property type="entry name" value="BON_dom"/>
</dbReference>
<accession>A0A932LYZ0</accession>
<evidence type="ECO:0000313" key="3">
    <source>
        <dbReference type="Proteomes" id="UP000741360"/>
    </source>
</evidence>
<organism evidence="2 3">
    <name type="scientific">Tectimicrobiota bacterium</name>
    <dbReference type="NCBI Taxonomy" id="2528274"/>
    <lineage>
        <taxon>Bacteria</taxon>
        <taxon>Pseudomonadati</taxon>
        <taxon>Nitrospinota/Tectimicrobiota group</taxon>
        <taxon>Candidatus Tectimicrobiota</taxon>
    </lineage>
</organism>
<comment type="caution">
    <text evidence="2">The sequence shown here is derived from an EMBL/GenBank/DDBJ whole genome shotgun (WGS) entry which is preliminary data.</text>
</comment>
<proteinExistence type="predicted"/>
<name>A0A932LYZ0_UNCTE</name>
<evidence type="ECO:0000259" key="1">
    <source>
        <dbReference type="PROSITE" id="PS50914"/>
    </source>
</evidence>
<dbReference type="InterPro" id="IPR027417">
    <property type="entry name" value="P-loop_NTPase"/>
</dbReference>
<feature type="domain" description="BON" evidence="1">
    <location>
        <begin position="198"/>
        <end position="266"/>
    </location>
</feature>
<dbReference type="AlphaFoldDB" id="A0A932LYZ0"/>
<keyword evidence="2" id="KW-0418">Kinase</keyword>
<dbReference type="EMBL" id="JACPSX010000038">
    <property type="protein sequence ID" value="MBI3013898.1"/>
    <property type="molecule type" value="Genomic_DNA"/>
</dbReference>
<dbReference type="Gene3D" id="3.40.50.300">
    <property type="entry name" value="P-loop containing nucleotide triphosphate hydrolases"/>
    <property type="match status" value="1"/>
</dbReference>
<protein>
    <submittedName>
        <fullName evidence="2">Cytidylate kinase family protein</fullName>
    </submittedName>
</protein>
<dbReference type="PROSITE" id="PS50914">
    <property type="entry name" value="BON"/>
    <property type="match status" value="1"/>
</dbReference>
<dbReference type="Pfam" id="PF13189">
    <property type="entry name" value="Cytidylate_kin2"/>
    <property type="match status" value="1"/>
</dbReference>
<dbReference type="SUPFAM" id="SSF52540">
    <property type="entry name" value="P-loop containing nucleoside triphosphate hydrolases"/>
    <property type="match status" value="1"/>
</dbReference>
<dbReference type="Pfam" id="PF04972">
    <property type="entry name" value="BON"/>
    <property type="match status" value="1"/>
</dbReference>
<reference evidence="2" key="1">
    <citation type="submission" date="2020-07" db="EMBL/GenBank/DDBJ databases">
        <title>Huge and variable diversity of episymbiotic CPR bacteria and DPANN archaea in groundwater ecosystems.</title>
        <authorList>
            <person name="He C.Y."/>
            <person name="Keren R."/>
            <person name="Whittaker M."/>
            <person name="Farag I.F."/>
            <person name="Doudna J."/>
            <person name="Cate J.H.D."/>
            <person name="Banfield J.F."/>
        </authorList>
    </citation>
    <scope>NUCLEOTIDE SEQUENCE</scope>
    <source>
        <strain evidence="2">NC_groundwater_717_Ag_S-0.2um_59_8</strain>
    </source>
</reference>